<proteinExistence type="inferred from homology"/>
<dbReference type="EMBL" id="CAJQZP010001153">
    <property type="protein sequence ID" value="CAG5023426.1"/>
    <property type="molecule type" value="Genomic_DNA"/>
</dbReference>
<dbReference type="GO" id="GO:0005344">
    <property type="term" value="F:oxygen carrier activity"/>
    <property type="evidence" value="ECO:0007669"/>
    <property type="project" value="UniProtKB-KW"/>
</dbReference>
<dbReference type="PANTHER" id="PTHR46458">
    <property type="entry name" value="BLR2807 PROTEIN"/>
    <property type="match status" value="1"/>
</dbReference>
<dbReference type="Pfam" id="PF00042">
    <property type="entry name" value="Globin"/>
    <property type="match status" value="1"/>
</dbReference>
<organism evidence="6 7">
    <name type="scientific">Parnassius apollo</name>
    <name type="common">Apollo butterfly</name>
    <name type="synonym">Papilio apollo</name>
    <dbReference type="NCBI Taxonomy" id="110799"/>
    <lineage>
        <taxon>Eukaryota</taxon>
        <taxon>Metazoa</taxon>
        <taxon>Ecdysozoa</taxon>
        <taxon>Arthropoda</taxon>
        <taxon>Hexapoda</taxon>
        <taxon>Insecta</taxon>
        <taxon>Pterygota</taxon>
        <taxon>Neoptera</taxon>
        <taxon>Endopterygota</taxon>
        <taxon>Lepidoptera</taxon>
        <taxon>Glossata</taxon>
        <taxon>Ditrysia</taxon>
        <taxon>Papilionoidea</taxon>
        <taxon>Papilionidae</taxon>
        <taxon>Parnassiinae</taxon>
        <taxon>Parnassini</taxon>
        <taxon>Parnassius</taxon>
        <taxon>Parnassius</taxon>
    </lineage>
</organism>
<keyword evidence="4" id="KW-0561">Oxygen transport</keyword>
<evidence type="ECO:0000256" key="4">
    <source>
        <dbReference type="RuleBase" id="RU000356"/>
    </source>
</evidence>
<comment type="similarity">
    <text evidence="4">Belongs to the globin family.</text>
</comment>
<comment type="caution">
    <text evidence="6">The sequence shown here is derived from an EMBL/GenBank/DDBJ whole genome shotgun (WGS) entry which is preliminary data.</text>
</comment>
<keyword evidence="3" id="KW-0408">Iron</keyword>
<evidence type="ECO:0000256" key="1">
    <source>
        <dbReference type="ARBA" id="ARBA00022617"/>
    </source>
</evidence>
<reference evidence="6" key="1">
    <citation type="submission" date="2021-04" db="EMBL/GenBank/DDBJ databases">
        <authorList>
            <person name="Tunstrom K."/>
        </authorList>
    </citation>
    <scope>NUCLEOTIDE SEQUENCE</scope>
</reference>
<dbReference type="PANTHER" id="PTHR46458:SF5">
    <property type="entry name" value="GLOBIN FAMILY PROFILE DOMAIN-CONTAINING PROTEIN"/>
    <property type="match status" value="1"/>
</dbReference>
<sequence>MGCKLSQLAASELNNDPFDRPPPPADPRSPLTAKQQYCMLASWKGIFRQIEKTGIILFVKLFQENEDLLHLFEDFRHLRTIEAQVSSAELAEHATKVMHTLDEGIKGLNDMDAFFAYVRHVGGTHRQVPGFVAENFMKIEQPFLEAAKTTLGDRYTPNIENIYKITIRFILENLVKGYEEAGKDKENGTSQT</sequence>
<accession>A0A8S3XGA6</accession>
<dbReference type="InterPro" id="IPR050532">
    <property type="entry name" value="Globin-like_OT"/>
</dbReference>
<keyword evidence="4" id="KW-0813">Transport</keyword>
<dbReference type="AlphaFoldDB" id="A0A8S3XGA6"/>
<evidence type="ECO:0000313" key="6">
    <source>
        <dbReference type="EMBL" id="CAG5023426.1"/>
    </source>
</evidence>
<dbReference type="GO" id="GO:0020037">
    <property type="term" value="F:heme binding"/>
    <property type="evidence" value="ECO:0007669"/>
    <property type="project" value="InterPro"/>
</dbReference>
<gene>
    <name evidence="6" type="ORF">PAPOLLO_LOCUS17959</name>
</gene>
<keyword evidence="7" id="KW-1185">Reference proteome</keyword>
<name>A0A8S3XGA6_PARAO</name>
<evidence type="ECO:0000256" key="2">
    <source>
        <dbReference type="ARBA" id="ARBA00022723"/>
    </source>
</evidence>
<protein>
    <submittedName>
        <fullName evidence="6">(apollo) hypothetical protein</fullName>
    </submittedName>
</protein>
<dbReference type="GO" id="GO:0046872">
    <property type="term" value="F:metal ion binding"/>
    <property type="evidence" value="ECO:0007669"/>
    <property type="project" value="UniProtKB-KW"/>
</dbReference>
<feature type="domain" description="Globin" evidence="5">
    <location>
        <begin position="30"/>
        <end position="179"/>
    </location>
</feature>
<dbReference type="PROSITE" id="PS01033">
    <property type="entry name" value="GLOBIN"/>
    <property type="match status" value="1"/>
</dbReference>
<dbReference type="InterPro" id="IPR000971">
    <property type="entry name" value="Globin"/>
</dbReference>
<evidence type="ECO:0000256" key="3">
    <source>
        <dbReference type="ARBA" id="ARBA00023004"/>
    </source>
</evidence>
<keyword evidence="2" id="KW-0479">Metal-binding</keyword>
<evidence type="ECO:0000259" key="5">
    <source>
        <dbReference type="PROSITE" id="PS01033"/>
    </source>
</evidence>
<keyword evidence="1 4" id="KW-0349">Heme</keyword>
<dbReference type="OrthoDB" id="6344802at2759"/>
<evidence type="ECO:0000313" key="7">
    <source>
        <dbReference type="Proteomes" id="UP000691718"/>
    </source>
</evidence>
<dbReference type="Proteomes" id="UP000691718">
    <property type="component" value="Unassembled WGS sequence"/>
</dbReference>